<keyword evidence="3" id="KW-1185">Reference proteome</keyword>
<evidence type="ECO:0000313" key="3">
    <source>
        <dbReference type="Proteomes" id="UP000501058"/>
    </source>
</evidence>
<dbReference type="RefSeq" id="WP_166232895.1">
    <property type="nucleotide sequence ID" value="NZ_CP049865.1"/>
</dbReference>
<reference evidence="2 3" key="1">
    <citation type="submission" date="2020-03" db="EMBL/GenBank/DDBJ databases">
        <title>Propioniciclava sp. nov., isolated from Hydrophilus acuminatus.</title>
        <authorList>
            <person name="Hyun D.-W."/>
            <person name="Bae J.-W."/>
        </authorList>
    </citation>
    <scope>NUCLEOTIDE SEQUENCE [LARGE SCALE GENOMIC DNA]</scope>
    <source>
        <strain evidence="2 3">HDW11</strain>
    </source>
</reference>
<feature type="domain" description="Elongation factor G-binding protein C-terminal treble-clef zinc-finger" evidence="1">
    <location>
        <begin position="9"/>
        <end position="161"/>
    </location>
</feature>
<sequence>MKALTEDGVRGCFVNATDAELERLDLPWWFDATLWDSLDYFGWTDPALPERGYLVADTSFGLVGAVLRLPKNRPQGRRALCSLCYTQHKSQGALLMVANRAGRAGRNHNTVGTYICADLSCSLYLRGLRRAFGGGMLPETLDPEARIRRLNERVEDFLGRVLVDD</sequence>
<dbReference type="Proteomes" id="UP000501058">
    <property type="component" value="Chromosome"/>
</dbReference>
<proteinExistence type="predicted"/>
<dbReference type="AlphaFoldDB" id="A0A6G7Y590"/>
<organism evidence="2 3">
    <name type="scientific">Propioniciclava coleopterorum</name>
    <dbReference type="NCBI Taxonomy" id="2714937"/>
    <lineage>
        <taxon>Bacteria</taxon>
        <taxon>Bacillati</taxon>
        <taxon>Actinomycetota</taxon>
        <taxon>Actinomycetes</taxon>
        <taxon>Propionibacteriales</taxon>
        <taxon>Propionibacteriaceae</taxon>
        <taxon>Propioniciclava</taxon>
    </lineage>
</organism>
<dbReference type="KEGG" id="prv:G7070_06515"/>
<dbReference type="EMBL" id="CP049865">
    <property type="protein sequence ID" value="QIK71980.1"/>
    <property type="molecule type" value="Genomic_DNA"/>
</dbReference>
<protein>
    <submittedName>
        <fullName evidence="2">FBP domain-containing protein</fullName>
    </submittedName>
</protein>
<evidence type="ECO:0000313" key="2">
    <source>
        <dbReference type="EMBL" id="QIK71980.1"/>
    </source>
</evidence>
<accession>A0A6G7Y590</accession>
<gene>
    <name evidence="2" type="ORF">G7070_06515</name>
</gene>
<dbReference type="InterPro" id="IPR032330">
    <property type="entry name" value="EF-G-binding_C"/>
</dbReference>
<name>A0A6G7Y590_9ACTN</name>
<dbReference type="Pfam" id="PF16571">
    <property type="entry name" value="FBP_C"/>
    <property type="match status" value="1"/>
</dbReference>
<evidence type="ECO:0000259" key="1">
    <source>
        <dbReference type="Pfam" id="PF16571"/>
    </source>
</evidence>